<gene>
    <name evidence="9" type="ORF">IDJ77_02280</name>
</gene>
<dbReference type="SUPFAM" id="SSF55874">
    <property type="entry name" value="ATPase domain of HSP90 chaperone/DNA topoisomerase II/histidine kinase"/>
    <property type="match status" value="1"/>
</dbReference>
<dbReference type="InterPro" id="IPR050351">
    <property type="entry name" value="BphY/WalK/GraS-like"/>
</dbReference>
<accession>A0ABR7WJX3</accession>
<evidence type="ECO:0000256" key="2">
    <source>
        <dbReference type="ARBA" id="ARBA00012438"/>
    </source>
</evidence>
<evidence type="ECO:0000259" key="8">
    <source>
        <dbReference type="PROSITE" id="PS50109"/>
    </source>
</evidence>
<dbReference type="InterPro" id="IPR005467">
    <property type="entry name" value="His_kinase_dom"/>
</dbReference>
<evidence type="ECO:0000313" key="10">
    <source>
        <dbReference type="Proteomes" id="UP000606600"/>
    </source>
</evidence>
<dbReference type="PRINTS" id="PR00344">
    <property type="entry name" value="BCTRLSENSOR"/>
</dbReference>
<keyword evidence="5" id="KW-0418">Kinase</keyword>
<evidence type="ECO:0000256" key="4">
    <source>
        <dbReference type="ARBA" id="ARBA00022741"/>
    </source>
</evidence>
<name>A0ABR7WJX3_9SPHI</name>
<comment type="caution">
    <text evidence="9">The sequence shown here is derived from an EMBL/GenBank/DDBJ whole genome shotgun (WGS) entry which is preliminary data.</text>
</comment>
<dbReference type="InterPro" id="IPR004358">
    <property type="entry name" value="Sig_transdc_His_kin-like_C"/>
</dbReference>
<keyword evidence="7" id="KW-0902">Two-component regulatory system</keyword>
<organism evidence="9 10">
    <name type="scientific">Mucilaginibacter pankratovii</name>
    <dbReference type="NCBI Taxonomy" id="2772110"/>
    <lineage>
        <taxon>Bacteria</taxon>
        <taxon>Pseudomonadati</taxon>
        <taxon>Bacteroidota</taxon>
        <taxon>Sphingobacteriia</taxon>
        <taxon>Sphingobacteriales</taxon>
        <taxon>Sphingobacteriaceae</taxon>
        <taxon>Mucilaginibacter</taxon>
    </lineage>
</organism>
<evidence type="ECO:0000256" key="3">
    <source>
        <dbReference type="ARBA" id="ARBA00022679"/>
    </source>
</evidence>
<evidence type="ECO:0000313" key="9">
    <source>
        <dbReference type="EMBL" id="MBD1362625.1"/>
    </source>
</evidence>
<evidence type="ECO:0000256" key="6">
    <source>
        <dbReference type="ARBA" id="ARBA00022840"/>
    </source>
</evidence>
<evidence type="ECO:0000256" key="7">
    <source>
        <dbReference type="ARBA" id="ARBA00023012"/>
    </source>
</evidence>
<dbReference type="InterPro" id="IPR003594">
    <property type="entry name" value="HATPase_dom"/>
</dbReference>
<dbReference type="InterPro" id="IPR036890">
    <property type="entry name" value="HATPase_C_sf"/>
</dbReference>
<dbReference type="PANTHER" id="PTHR42878:SF7">
    <property type="entry name" value="SENSOR HISTIDINE KINASE GLRK"/>
    <property type="match status" value="1"/>
</dbReference>
<reference evidence="9 10" key="1">
    <citation type="submission" date="2020-09" db="EMBL/GenBank/DDBJ databases">
        <title>Novel species of Mucilaginibacter isolated from a glacier on the Tibetan Plateau.</title>
        <authorList>
            <person name="Liu Q."/>
            <person name="Xin Y.-H."/>
        </authorList>
    </citation>
    <scope>NUCLEOTIDE SEQUENCE [LARGE SCALE GENOMIC DNA]</scope>
    <source>
        <strain evidence="9 10">ZT4R22</strain>
    </source>
</reference>
<dbReference type="Gene3D" id="3.30.565.10">
    <property type="entry name" value="Histidine kinase-like ATPase, C-terminal domain"/>
    <property type="match status" value="1"/>
</dbReference>
<dbReference type="SMART" id="SM00387">
    <property type="entry name" value="HATPase_c"/>
    <property type="match status" value="1"/>
</dbReference>
<proteinExistence type="predicted"/>
<dbReference type="EMBL" id="JACWMY010000001">
    <property type="protein sequence ID" value="MBD1362625.1"/>
    <property type="molecule type" value="Genomic_DNA"/>
</dbReference>
<dbReference type="PANTHER" id="PTHR42878">
    <property type="entry name" value="TWO-COMPONENT HISTIDINE KINASE"/>
    <property type="match status" value="1"/>
</dbReference>
<keyword evidence="6 9" id="KW-0067">ATP-binding</keyword>
<sequence length="85" mass="9473">MIKVDRVARFTRISMTDRGNGIAENHLKQLVDRFFRVKKQASEASGLGLGLYICAEIIRRHCGEIGVESTVGDGSTFWFTLPDAD</sequence>
<comment type="catalytic activity">
    <reaction evidence="1">
        <text>ATP + protein L-histidine = ADP + protein N-phospho-L-histidine.</text>
        <dbReference type="EC" id="2.7.13.3"/>
    </reaction>
</comment>
<protein>
    <recommendedName>
        <fullName evidence="2">histidine kinase</fullName>
        <ecNumber evidence="2">2.7.13.3</ecNumber>
    </recommendedName>
</protein>
<keyword evidence="10" id="KW-1185">Reference proteome</keyword>
<dbReference type="Pfam" id="PF02518">
    <property type="entry name" value="HATPase_c"/>
    <property type="match status" value="1"/>
</dbReference>
<dbReference type="PROSITE" id="PS50109">
    <property type="entry name" value="HIS_KIN"/>
    <property type="match status" value="1"/>
</dbReference>
<dbReference type="EC" id="2.7.13.3" evidence="2"/>
<dbReference type="GO" id="GO:0005524">
    <property type="term" value="F:ATP binding"/>
    <property type="evidence" value="ECO:0007669"/>
    <property type="project" value="UniProtKB-KW"/>
</dbReference>
<dbReference type="Proteomes" id="UP000606600">
    <property type="component" value="Unassembled WGS sequence"/>
</dbReference>
<keyword evidence="4" id="KW-0547">Nucleotide-binding</keyword>
<keyword evidence="3" id="KW-0808">Transferase</keyword>
<evidence type="ECO:0000256" key="1">
    <source>
        <dbReference type="ARBA" id="ARBA00000085"/>
    </source>
</evidence>
<feature type="domain" description="Histidine kinase" evidence="8">
    <location>
        <begin position="1"/>
        <end position="85"/>
    </location>
</feature>
<evidence type="ECO:0000256" key="5">
    <source>
        <dbReference type="ARBA" id="ARBA00022777"/>
    </source>
</evidence>